<protein>
    <submittedName>
        <fullName evidence="4">Caspase family protein</fullName>
    </submittedName>
</protein>
<dbReference type="Pfam" id="PF13414">
    <property type="entry name" value="TPR_11"/>
    <property type="match status" value="1"/>
</dbReference>
<keyword evidence="2" id="KW-0732">Signal</keyword>
<dbReference type="InterPro" id="IPR052039">
    <property type="entry name" value="Caspase-related_regulators"/>
</dbReference>
<proteinExistence type="predicted"/>
<evidence type="ECO:0000256" key="2">
    <source>
        <dbReference type="SAM" id="SignalP"/>
    </source>
</evidence>
<dbReference type="GO" id="GO:0006508">
    <property type="term" value="P:proteolysis"/>
    <property type="evidence" value="ECO:0007669"/>
    <property type="project" value="InterPro"/>
</dbReference>
<dbReference type="PANTHER" id="PTHR22576:SF37">
    <property type="entry name" value="MUCOSA-ASSOCIATED LYMPHOID TISSUE LYMPHOMA TRANSLOCATION PROTEIN 1"/>
    <property type="match status" value="1"/>
</dbReference>
<feature type="chain" id="PRO_5026018130" evidence="2">
    <location>
        <begin position="25"/>
        <end position="617"/>
    </location>
</feature>
<feature type="signal peptide" evidence="2">
    <location>
        <begin position="1"/>
        <end position="24"/>
    </location>
</feature>
<feature type="domain" description="Caspase family p20" evidence="3">
    <location>
        <begin position="371"/>
        <end position="501"/>
    </location>
</feature>
<dbReference type="InterPro" id="IPR029030">
    <property type="entry name" value="Caspase-like_dom_sf"/>
</dbReference>
<dbReference type="SUPFAM" id="SSF48452">
    <property type="entry name" value="TPR-like"/>
    <property type="match status" value="2"/>
</dbReference>
<sequence>MTASECRAFLLTALLALLSTEASAQFVRGEKACRETRGQEKVRACSDALDNPGLSRIKRAILLSLRADAYPASNEGCAAAAEDLTQALDLWPNRDFNYLQLLTNRSSVYLKCDPLDPRALADADRKVALAPGWVTYQQRGIVYFNRAEYGKAIQDFRKSLSFKVDSNTLANLGDTLNRTQQYADAIPLLTKAISIRPYPNVHKAYASRSEAWRLRGDLDAALQDANAAIKAAPSNALAHVTRGDTLRFRGELDAAIADYNTALTNEPNYSPALLNRGLAYEKMGDLQKARADFQDAVLKLDSLGASDVSGRAKETARARLAAYDSGAPQPVILPAPTKVTTETSVPTPAIVAPILTTPLAPANAQATIKQGRRVALVIGNAAYQKAGELRNPRRDAAAVASSLRNLGFEVVMVTIDEPREKVIARLRAFSADADQADWAMVYYSGHGIEVNGQNYIIPVDATLKTDRDVQFEAVPVDQIMASIDGARKLKLIILDACRNNPFAAKIQKTGTRDTVAMDTEGGSIDTRSIGRGLGEVKVKGASLVVFAAKHGQTALDGEGENSPFTIALVQRIATPGVEINKIFRLVRDDVMEATAGRQEPYTYGSLPGREDFFFAAK</sequence>
<feature type="repeat" description="TPR" evidence="1">
    <location>
        <begin position="236"/>
        <end position="269"/>
    </location>
</feature>
<dbReference type="Pfam" id="PF13432">
    <property type="entry name" value="TPR_16"/>
    <property type="match status" value="1"/>
</dbReference>
<organism evidence="4 5">
    <name type="scientific">Bradyrhizobium symbiodeficiens</name>
    <dbReference type="NCBI Taxonomy" id="1404367"/>
    <lineage>
        <taxon>Bacteria</taxon>
        <taxon>Pseudomonadati</taxon>
        <taxon>Pseudomonadota</taxon>
        <taxon>Alphaproteobacteria</taxon>
        <taxon>Hyphomicrobiales</taxon>
        <taxon>Nitrobacteraceae</taxon>
        <taxon>Bradyrhizobium</taxon>
    </lineage>
</organism>
<dbReference type="GO" id="GO:0004197">
    <property type="term" value="F:cysteine-type endopeptidase activity"/>
    <property type="evidence" value="ECO:0007669"/>
    <property type="project" value="InterPro"/>
</dbReference>
<feature type="repeat" description="TPR" evidence="1">
    <location>
        <begin position="133"/>
        <end position="166"/>
    </location>
</feature>
<dbReference type="InterPro" id="IPR011600">
    <property type="entry name" value="Pept_C14_caspase"/>
</dbReference>
<dbReference type="Pfam" id="PF00656">
    <property type="entry name" value="Peptidase_C14"/>
    <property type="match status" value="1"/>
</dbReference>
<evidence type="ECO:0000259" key="3">
    <source>
        <dbReference type="PROSITE" id="PS50208"/>
    </source>
</evidence>
<dbReference type="PROSITE" id="PS50005">
    <property type="entry name" value="TPR"/>
    <property type="match status" value="2"/>
</dbReference>
<dbReference type="SUPFAM" id="SSF52129">
    <property type="entry name" value="Caspase-like"/>
    <property type="match status" value="1"/>
</dbReference>
<dbReference type="EMBL" id="CP050066">
    <property type="protein sequence ID" value="QIP06573.1"/>
    <property type="molecule type" value="Genomic_DNA"/>
</dbReference>
<dbReference type="Proteomes" id="UP000500895">
    <property type="component" value="Chromosome"/>
</dbReference>
<dbReference type="PROSITE" id="PS50208">
    <property type="entry name" value="CASPASE_P20"/>
    <property type="match status" value="1"/>
</dbReference>
<accession>A0A6G9A2Y2</accession>
<dbReference type="RefSeq" id="WP_166467511.1">
    <property type="nucleotide sequence ID" value="NZ_CP050066.2"/>
</dbReference>
<dbReference type="PANTHER" id="PTHR22576">
    <property type="entry name" value="MUCOSA ASSOCIATED LYMPHOID TISSUE LYMPHOMA TRANSLOCATION PROTEIN 1/PARACASPASE"/>
    <property type="match status" value="1"/>
</dbReference>
<evidence type="ECO:0000256" key="1">
    <source>
        <dbReference type="PROSITE-ProRule" id="PRU00339"/>
    </source>
</evidence>
<evidence type="ECO:0000313" key="5">
    <source>
        <dbReference type="Proteomes" id="UP000500895"/>
    </source>
</evidence>
<dbReference type="Gene3D" id="3.40.50.1460">
    <property type="match status" value="1"/>
</dbReference>
<dbReference type="Gene3D" id="1.25.40.10">
    <property type="entry name" value="Tetratricopeptide repeat domain"/>
    <property type="match status" value="3"/>
</dbReference>
<name>A0A6G9A2Y2_9BRAD</name>
<dbReference type="AlphaFoldDB" id="A0A6G9A2Y2"/>
<dbReference type="SMART" id="SM00028">
    <property type="entry name" value="TPR"/>
    <property type="match status" value="5"/>
</dbReference>
<evidence type="ECO:0000313" key="4">
    <source>
        <dbReference type="EMBL" id="QIP06573.1"/>
    </source>
</evidence>
<dbReference type="InterPro" id="IPR001309">
    <property type="entry name" value="Pept_C14_p20"/>
</dbReference>
<keyword evidence="1" id="KW-0802">TPR repeat</keyword>
<dbReference type="InterPro" id="IPR019734">
    <property type="entry name" value="TPR_rpt"/>
</dbReference>
<gene>
    <name evidence="4" type="ORF">HAV00_10100</name>
</gene>
<reference evidence="4 5" key="1">
    <citation type="journal article" date="2020" name="Int. J. Syst. Evol. Microbiol.">
        <title>Description and complete genome sequences of Bradyrhizobium symbiodeficiens sp. nov., a non-symbiotic bacterium associated with legumes native to Canada.</title>
        <authorList>
            <person name="Bromfield E.S.P."/>
            <person name="Cloutier S."/>
            <person name="Nguyen H.D.T."/>
        </authorList>
    </citation>
    <scope>NUCLEOTIDE SEQUENCE [LARGE SCALE GENOMIC DNA]</scope>
    <source>
        <strain evidence="4 5">101S1MB</strain>
    </source>
</reference>
<dbReference type="InterPro" id="IPR011990">
    <property type="entry name" value="TPR-like_helical_dom_sf"/>
</dbReference>